<accession>A0A2S5DJX0</accession>
<keyword evidence="2" id="KW-1185">Reference proteome</keyword>
<dbReference type="RefSeq" id="WP_103901384.1">
    <property type="nucleotide sequence ID" value="NZ_PQWB01000015.1"/>
</dbReference>
<sequence length="189" mass="20454">MALVLDRDKVGITANVASSTDCDSNLSWILPVVGDMFIHKVDGVIDATLKSKVADSLANFKDALLFKPDQNWLVGLNQLVPVDKIVNLPGGGNFPIGQYVRNNTQYLIGNSQITLRLGDWLPPFQSDPSTNGKVDVSAPQNYSSEVLSLTLTSPASSFSIKVNEVANVGWKWDGTLCGSRNSRMTCVEP</sequence>
<proteinExistence type="predicted"/>
<dbReference type="OrthoDB" id="8580194at2"/>
<gene>
    <name evidence="1" type="ORF">C2I19_03765</name>
</gene>
<name>A0A2S5DJX0_9NEIS</name>
<dbReference type="Proteomes" id="UP000237082">
    <property type="component" value="Unassembled WGS sequence"/>
</dbReference>
<dbReference type="EMBL" id="PQWB01000015">
    <property type="protein sequence ID" value="POZ63337.1"/>
    <property type="molecule type" value="Genomic_DNA"/>
</dbReference>
<organism evidence="1 2">
    <name type="scientific">Chromobacterium alticapitis</name>
    <dbReference type="NCBI Taxonomy" id="2073169"/>
    <lineage>
        <taxon>Bacteria</taxon>
        <taxon>Pseudomonadati</taxon>
        <taxon>Pseudomonadota</taxon>
        <taxon>Betaproteobacteria</taxon>
        <taxon>Neisseriales</taxon>
        <taxon>Chromobacteriaceae</taxon>
        <taxon>Chromobacterium</taxon>
    </lineage>
</organism>
<evidence type="ECO:0000313" key="2">
    <source>
        <dbReference type="Proteomes" id="UP000237082"/>
    </source>
</evidence>
<dbReference type="AlphaFoldDB" id="A0A2S5DJX0"/>
<comment type="caution">
    <text evidence="1">The sequence shown here is derived from an EMBL/GenBank/DDBJ whole genome shotgun (WGS) entry which is preliminary data.</text>
</comment>
<protein>
    <submittedName>
        <fullName evidence="1">Uncharacterized protein</fullName>
    </submittedName>
</protein>
<evidence type="ECO:0000313" key="1">
    <source>
        <dbReference type="EMBL" id="POZ63337.1"/>
    </source>
</evidence>
<reference evidence="2" key="1">
    <citation type="submission" date="2018-02" db="EMBL/GenBank/DDBJ databases">
        <authorList>
            <person name="O'Hara-Hanley K."/>
            <person name="Soby S."/>
        </authorList>
    </citation>
    <scope>NUCLEOTIDE SEQUENCE [LARGE SCALE GENOMIC DNA]</scope>
    <source>
        <strain evidence="2">MWU14-2602</strain>
    </source>
</reference>